<sequence>MNMTSEYIANAVAAESAMDVPEALIQYAQAIAAINSNLATCKDPVQRRQLQEAATTCQQHLQALARSQGTRRDVAQPQHRNSDLKDMDVLRTAMGASTTARNGLSQAGGAKVMMGSAAAAAGVGLVIAGPVGSVLGAAGGAVMAAQGGTSGELARATGQLVAASYDKAKAANERYHMTDKVKAGVVKATATAKHLDDTYHIQAKATSLARGGLGRLSSFNDKHHVTDRVAKSTLSGLQGLTKALGSPSKSSHETH</sequence>
<organism evidence="1">
    <name type="scientific">Aphanomyces astaci</name>
    <name type="common">Crayfish plague agent</name>
    <dbReference type="NCBI Taxonomy" id="112090"/>
    <lineage>
        <taxon>Eukaryota</taxon>
        <taxon>Sar</taxon>
        <taxon>Stramenopiles</taxon>
        <taxon>Oomycota</taxon>
        <taxon>Saprolegniomycetes</taxon>
        <taxon>Saprolegniales</taxon>
        <taxon>Verrucalvaceae</taxon>
        <taxon>Aphanomyces</taxon>
    </lineage>
</organism>
<dbReference type="EMBL" id="KI913164">
    <property type="protein sequence ID" value="ETV70636.1"/>
    <property type="molecule type" value="Genomic_DNA"/>
</dbReference>
<proteinExistence type="predicted"/>
<dbReference type="RefSeq" id="XP_009839700.1">
    <property type="nucleotide sequence ID" value="XM_009841398.1"/>
</dbReference>
<dbReference type="VEuPathDB" id="FungiDB:H257_13754"/>
<dbReference type="OrthoDB" id="7763451at2759"/>
<name>W4FUL8_APHAT</name>
<evidence type="ECO:0008006" key="2">
    <source>
        <dbReference type="Google" id="ProtNLM"/>
    </source>
</evidence>
<accession>W4FUL8</accession>
<protein>
    <recommendedName>
        <fullName evidence="2">MIT domain-containing protein</fullName>
    </recommendedName>
</protein>
<evidence type="ECO:0000313" key="1">
    <source>
        <dbReference type="EMBL" id="ETV70636.1"/>
    </source>
</evidence>
<gene>
    <name evidence="1" type="ORF">H257_13754</name>
</gene>
<dbReference type="AlphaFoldDB" id="W4FUL8"/>
<reference evidence="1" key="1">
    <citation type="submission" date="2013-12" db="EMBL/GenBank/DDBJ databases">
        <title>The Genome Sequence of Aphanomyces astaci APO3.</title>
        <authorList>
            <consortium name="The Broad Institute Genomics Platform"/>
            <person name="Russ C."/>
            <person name="Tyler B."/>
            <person name="van West P."/>
            <person name="Dieguez-Uribeondo J."/>
            <person name="Young S.K."/>
            <person name="Zeng Q."/>
            <person name="Gargeya S."/>
            <person name="Fitzgerald M."/>
            <person name="Abouelleil A."/>
            <person name="Alvarado L."/>
            <person name="Chapman S.B."/>
            <person name="Gainer-Dewar J."/>
            <person name="Goldberg J."/>
            <person name="Griggs A."/>
            <person name="Gujja S."/>
            <person name="Hansen M."/>
            <person name="Howarth C."/>
            <person name="Imamovic A."/>
            <person name="Ireland A."/>
            <person name="Larimer J."/>
            <person name="McCowan C."/>
            <person name="Murphy C."/>
            <person name="Pearson M."/>
            <person name="Poon T.W."/>
            <person name="Priest M."/>
            <person name="Roberts A."/>
            <person name="Saif S."/>
            <person name="Shea T."/>
            <person name="Sykes S."/>
            <person name="Wortman J."/>
            <person name="Nusbaum C."/>
            <person name="Birren B."/>
        </authorList>
    </citation>
    <scope>NUCLEOTIDE SEQUENCE [LARGE SCALE GENOMIC DNA]</scope>
    <source>
        <strain evidence="1">APO3</strain>
    </source>
</reference>
<dbReference type="GeneID" id="20815750"/>